<dbReference type="AlphaFoldDB" id="A0A838B7S1"/>
<dbReference type="EMBL" id="JACDTY010000009">
    <property type="protein sequence ID" value="MBA1142485.1"/>
    <property type="molecule type" value="Genomic_DNA"/>
</dbReference>
<gene>
    <name evidence="1" type="ORF">H0241_19870</name>
</gene>
<keyword evidence="2" id="KW-1185">Reference proteome</keyword>
<name>A0A838B7S1_9HYPH</name>
<organism evidence="1 2">
    <name type="scientific">Mesorhizobium neociceri</name>
    <dbReference type="NCBI Taxonomy" id="1307853"/>
    <lineage>
        <taxon>Bacteria</taxon>
        <taxon>Pseudomonadati</taxon>
        <taxon>Pseudomonadota</taxon>
        <taxon>Alphaproteobacteria</taxon>
        <taxon>Hyphomicrobiales</taxon>
        <taxon>Phyllobacteriaceae</taxon>
        <taxon>Mesorhizobium</taxon>
    </lineage>
</organism>
<evidence type="ECO:0000313" key="1">
    <source>
        <dbReference type="EMBL" id="MBA1142485.1"/>
    </source>
</evidence>
<protein>
    <submittedName>
        <fullName evidence="1">Uncharacterized protein</fullName>
    </submittedName>
</protein>
<sequence>MIAWFASLGLPLARIGLEAGPLSQWLFAAMQQAGQAVELPETRQGDSGGSRSA</sequence>
<proteinExistence type="predicted"/>
<reference evidence="1 2" key="1">
    <citation type="submission" date="2020-07" db="EMBL/GenBank/DDBJ databases">
        <title>Definition of the novel symbiovar canariense within Mesorhizobium novociceri, a new species of genus Mesorhizobium nodulating Cicer canariense in the Caldera de Taburiente National Park (La Palma, Canary Islands).</title>
        <authorList>
            <person name="Leon-Barrios M."/>
            <person name="Perez-Yepez J."/>
            <person name="Flores-Felix J.D."/>
            <person name="Ramirez-Baena M.H."/>
            <person name="Pulido-Suarez L."/>
            <person name="Igual J.M."/>
            <person name="Velazquez E."/>
            <person name="Peix A."/>
        </authorList>
    </citation>
    <scope>NUCLEOTIDE SEQUENCE [LARGE SCALE GENOMIC DNA]</scope>
    <source>
        <strain evidence="1 2">CCANP35</strain>
    </source>
</reference>
<accession>A0A838B7S1</accession>
<dbReference type="Proteomes" id="UP000558284">
    <property type="component" value="Unassembled WGS sequence"/>
</dbReference>
<comment type="caution">
    <text evidence="1">The sequence shown here is derived from an EMBL/GenBank/DDBJ whole genome shotgun (WGS) entry which is preliminary data.</text>
</comment>
<evidence type="ECO:0000313" key="2">
    <source>
        <dbReference type="Proteomes" id="UP000558284"/>
    </source>
</evidence>